<dbReference type="PANTHER" id="PTHR34547:SF1">
    <property type="entry name" value="YACP-LIKE NYN DOMAIN PROTEIN"/>
    <property type="match status" value="1"/>
</dbReference>
<dbReference type="AlphaFoldDB" id="A0A075QY76"/>
<gene>
    <name evidence="2" type="ORF">BRLA_c001590</name>
</gene>
<sequence length="190" mass="22555">MRYIEDETHSYLEENEMAKRKSKQLLIVDGYNIIGAWPQLRVLKDQDQMDEARDILISQLAEYQSYSGIKVIVVFDAYKIPGIGKKQEDFKIEVYFTKKKETADEKIERLVHEFFEKNRQIYVATSDYTSQRVIFGQGALRKSARELLLEVENAQKEINQTVKETNEDQYFSRIPLNDEIAKIFEKWRRE</sequence>
<dbReference type="InterPro" id="IPR010298">
    <property type="entry name" value="YacP-like"/>
</dbReference>
<protein>
    <submittedName>
        <fullName evidence="2">Putative RNA-binding protein containing a PIN domain protein</fullName>
    </submittedName>
</protein>
<dbReference type="HOGENOM" id="CLU_101326_2_0_9"/>
<dbReference type="eggNOG" id="COG3688">
    <property type="taxonomic scope" value="Bacteria"/>
</dbReference>
<dbReference type="Pfam" id="PF05991">
    <property type="entry name" value="NYN_YacP"/>
    <property type="match status" value="1"/>
</dbReference>
<dbReference type="EMBL" id="CP007806">
    <property type="protein sequence ID" value="AIG24569.1"/>
    <property type="molecule type" value="Genomic_DNA"/>
</dbReference>
<dbReference type="PANTHER" id="PTHR34547">
    <property type="entry name" value="YACP-LIKE NYN DOMAIN PROTEIN"/>
    <property type="match status" value="1"/>
</dbReference>
<dbReference type="STRING" id="1042163.BRLA_c001590"/>
<proteinExistence type="predicted"/>
<evidence type="ECO:0000313" key="2">
    <source>
        <dbReference type="EMBL" id="AIG24569.1"/>
    </source>
</evidence>
<keyword evidence="1" id="KW-0175">Coiled coil</keyword>
<evidence type="ECO:0000313" key="3">
    <source>
        <dbReference type="Proteomes" id="UP000005850"/>
    </source>
</evidence>
<evidence type="ECO:0000256" key="1">
    <source>
        <dbReference type="SAM" id="Coils"/>
    </source>
</evidence>
<dbReference type="CDD" id="cd10912">
    <property type="entry name" value="PIN_YacP-like"/>
    <property type="match status" value="1"/>
</dbReference>
<dbReference type="Proteomes" id="UP000005850">
    <property type="component" value="Chromosome"/>
</dbReference>
<accession>A0A075QY76</accession>
<keyword evidence="3" id="KW-1185">Reference proteome</keyword>
<organism evidence="2 3">
    <name type="scientific">Brevibacillus laterosporus LMG 15441</name>
    <dbReference type="NCBI Taxonomy" id="1042163"/>
    <lineage>
        <taxon>Bacteria</taxon>
        <taxon>Bacillati</taxon>
        <taxon>Bacillota</taxon>
        <taxon>Bacilli</taxon>
        <taxon>Bacillales</taxon>
        <taxon>Paenibacillaceae</taxon>
        <taxon>Brevibacillus</taxon>
    </lineage>
</organism>
<dbReference type="KEGG" id="blr:BRLA_c001590"/>
<reference evidence="2 3" key="1">
    <citation type="journal article" date="2011" name="J. Bacteriol.">
        <title>Genome sequence of Brevibacillus laterosporus LMG 15441, a pathogen of invertebrates.</title>
        <authorList>
            <person name="Djukic M."/>
            <person name="Poehlein A."/>
            <person name="Thurmer A."/>
            <person name="Daniel R."/>
        </authorList>
    </citation>
    <scope>NUCLEOTIDE SEQUENCE [LARGE SCALE GENOMIC DNA]</scope>
    <source>
        <strain evidence="2 3">LMG 15441</strain>
    </source>
</reference>
<feature type="coiled-coil region" evidence="1">
    <location>
        <begin position="137"/>
        <end position="168"/>
    </location>
</feature>
<name>A0A075QY76_BRELA</name>